<organism evidence="2 3">
    <name type="scientific">Theobroma cacao</name>
    <name type="common">Cacao</name>
    <name type="synonym">Cocoa</name>
    <dbReference type="NCBI Taxonomy" id="3641"/>
    <lineage>
        <taxon>Eukaryota</taxon>
        <taxon>Viridiplantae</taxon>
        <taxon>Streptophyta</taxon>
        <taxon>Embryophyta</taxon>
        <taxon>Tracheophyta</taxon>
        <taxon>Spermatophyta</taxon>
        <taxon>Magnoliopsida</taxon>
        <taxon>eudicotyledons</taxon>
        <taxon>Gunneridae</taxon>
        <taxon>Pentapetalae</taxon>
        <taxon>rosids</taxon>
        <taxon>malvids</taxon>
        <taxon>Malvales</taxon>
        <taxon>Malvaceae</taxon>
        <taxon>Byttnerioideae</taxon>
        <taxon>Theobroma</taxon>
    </lineage>
</organism>
<dbReference type="AlphaFoldDB" id="A0A061FM44"/>
<dbReference type="EMBL" id="CM001888">
    <property type="protein sequence ID" value="EOY17727.1"/>
    <property type="molecule type" value="Genomic_DNA"/>
</dbReference>
<proteinExistence type="predicted"/>
<evidence type="ECO:0008006" key="4">
    <source>
        <dbReference type="Google" id="ProtNLM"/>
    </source>
</evidence>
<accession>A0A061FM44</accession>
<keyword evidence="1" id="KW-0732">Signal</keyword>
<evidence type="ECO:0000313" key="2">
    <source>
        <dbReference type="EMBL" id="EOY17727.1"/>
    </source>
</evidence>
<feature type="chain" id="PRO_5001598152" description="Secreted protein" evidence="1">
    <location>
        <begin position="23"/>
        <end position="73"/>
    </location>
</feature>
<dbReference type="Gramene" id="EOY17727">
    <property type="protein sequence ID" value="EOY17727"/>
    <property type="gene ID" value="TCM_042473"/>
</dbReference>
<dbReference type="HOGENOM" id="CLU_2709802_0_0_1"/>
<evidence type="ECO:0000313" key="3">
    <source>
        <dbReference type="Proteomes" id="UP000026915"/>
    </source>
</evidence>
<gene>
    <name evidence="2" type="ORF">TCM_042473</name>
</gene>
<protein>
    <recommendedName>
        <fullName evidence="4">Secreted protein</fullName>
    </recommendedName>
</protein>
<evidence type="ECO:0000256" key="1">
    <source>
        <dbReference type="SAM" id="SignalP"/>
    </source>
</evidence>
<name>A0A061FM44_THECC</name>
<dbReference type="Proteomes" id="UP000026915">
    <property type="component" value="Chromosome 10"/>
</dbReference>
<reference evidence="2 3" key="1">
    <citation type="journal article" date="2013" name="Genome Biol.">
        <title>The genome sequence of the most widely cultivated cacao type and its use to identify candidate genes regulating pod color.</title>
        <authorList>
            <person name="Motamayor J.C."/>
            <person name="Mockaitis K."/>
            <person name="Schmutz J."/>
            <person name="Haiminen N."/>
            <person name="Iii D.L."/>
            <person name="Cornejo O."/>
            <person name="Findley S.D."/>
            <person name="Zheng P."/>
            <person name="Utro F."/>
            <person name="Royaert S."/>
            <person name="Saski C."/>
            <person name="Jenkins J."/>
            <person name="Podicheti R."/>
            <person name="Zhao M."/>
            <person name="Scheffler B.E."/>
            <person name="Stack J.C."/>
            <person name="Feltus F.A."/>
            <person name="Mustiga G.M."/>
            <person name="Amores F."/>
            <person name="Phillips W."/>
            <person name="Marelli J.P."/>
            <person name="May G.D."/>
            <person name="Shapiro H."/>
            <person name="Ma J."/>
            <person name="Bustamante C.D."/>
            <person name="Schnell R.J."/>
            <person name="Main D."/>
            <person name="Gilbert D."/>
            <person name="Parida L."/>
            <person name="Kuhn D.N."/>
        </authorList>
    </citation>
    <scope>NUCLEOTIDE SEQUENCE [LARGE SCALE GENOMIC DNA]</scope>
    <source>
        <strain evidence="3">cv. Matina 1-6</strain>
    </source>
</reference>
<sequence length="73" mass="8302">MLLSFCLKVYAFGFQLLDGCYAKGKILGAVKWVIDDYVCHEYRGQFVLKLEPIHCFVACTFHGENHCLGPSRT</sequence>
<dbReference type="InParanoid" id="A0A061FM44"/>
<keyword evidence="3" id="KW-1185">Reference proteome</keyword>
<feature type="signal peptide" evidence="1">
    <location>
        <begin position="1"/>
        <end position="22"/>
    </location>
</feature>